<feature type="transmembrane region" description="Helical" evidence="9">
    <location>
        <begin position="652"/>
        <end position="670"/>
    </location>
</feature>
<feature type="transmembrane region" description="Helical" evidence="9">
    <location>
        <begin position="356"/>
        <end position="380"/>
    </location>
</feature>
<evidence type="ECO:0000313" key="12">
    <source>
        <dbReference type="Proteomes" id="UP000783863"/>
    </source>
</evidence>
<organism evidence="11 12">
    <name type="scientific">Haloarcula salinisoli</name>
    <dbReference type="NCBI Taxonomy" id="2487746"/>
    <lineage>
        <taxon>Archaea</taxon>
        <taxon>Methanobacteriati</taxon>
        <taxon>Methanobacteriota</taxon>
        <taxon>Stenosarchaea group</taxon>
        <taxon>Halobacteria</taxon>
        <taxon>Halobacteriales</taxon>
        <taxon>Haloarculaceae</taxon>
        <taxon>Haloarcula</taxon>
    </lineage>
</organism>
<feature type="transmembrane region" description="Helical" evidence="9">
    <location>
        <begin position="676"/>
        <end position="692"/>
    </location>
</feature>
<evidence type="ECO:0000256" key="4">
    <source>
        <dbReference type="ARBA" id="ARBA00022679"/>
    </source>
</evidence>
<dbReference type="PANTHER" id="PTHR33908:SF11">
    <property type="entry name" value="MEMBRANE PROTEIN"/>
    <property type="match status" value="1"/>
</dbReference>
<dbReference type="InterPro" id="IPR050297">
    <property type="entry name" value="LipidA_mod_glycosyltrf_83"/>
</dbReference>
<keyword evidence="6 9" id="KW-1133">Transmembrane helix</keyword>
<dbReference type="InterPro" id="IPR029044">
    <property type="entry name" value="Nucleotide-diphossugar_trans"/>
</dbReference>
<keyword evidence="5 9" id="KW-0812">Transmembrane</keyword>
<keyword evidence="3 11" id="KW-0328">Glycosyltransferase</keyword>
<comment type="subcellular location">
    <subcellularLocation>
        <location evidence="1">Cell membrane</location>
        <topology evidence="1">Multi-pass membrane protein</topology>
    </subcellularLocation>
</comment>
<keyword evidence="4 11" id="KW-0808">Transferase</keyword>
<dbReference type="AlphaFoldDB" id="A0A8J7YM80"/>
<evidence type="ECO:0000259" key="10">
    <source>
        <dbReference type="Pfam" id="PF13231"/>
    </source>
</evidence>
<evidence type="ECO:0000256" key="7">
    <source>
        <dbReference type="ARBA" id="ARBA00023136"/>
    </source>
</evidence>
<evidence type="ECO:0000256" key="5">
    <source>
        <dbReference type="ARBA" id="ARBA00022692"/>
    </source>
</evidence>
<dbReference type="GO" id="GO:0005886">
    <property type="term" value="C:plasma membrane"/>
    <property type="evidence" value="ECO:0007669"/>
    <property type="project" value="UniProtKB-SubCell"/>
</dbReference>
<feature type="compositionally biased region" description="Low complexity" evidence="8">
    <location>
        <begin position="478"/>
        <end position="537"/>
    </location>
</feature>
<reference evidence="11" key="1">
    <citation type="submission" date="2021-06" db="EMBL/GenBank/DDBJ databases">
        <title>Halomicroarcula sp. F24A a new haloarchaeum isolated from saline soil.</title>
        <authorList>
            <person name="Duran-Viseras A."/>
            <person name="Sanchez-Porro C."/>
            <person name="Ventosa A."/>
        </authorList>
    </citation>
    <scope>NUCLEOTIDE SEQUENCE</scope>
    <source>
        <strain evidence="11">F24A</strain>
    </source>
</reference>
<proteinExistence type="predicted"/>
<dbReference type="Pfam" id="PF13641">
    <property type="entry name" value="Glyco_tranf_2_3"/>
    <property type="match status" value="1"/>
</dbReference>
<dbReference type="GO" id="GO:0008610">
    <property type="term" value="P:lipid biosynthetic process"/>
    <property type="evidence" value="ECO:0007669"/>
    <property type="project" value="UniProtKB-ARBA"/>
</dbReference>
<dbReference type="EC" id="2.4.-.-" evidence="11"/>
<feature type="transmembrane region" description="Helical" evidence="9">
    <location>
        <begin position="704"/>
        <end position="730"/>
    </location>
</feature>
<feature type="region of interest" description="Disordered" evidence="8">
    <location>
        <begin position="478"/>
        <end position="539"/>
    </location>
</feature>
<dbReference type="InterPro" id="IPR038731">
    <property type="entry name" value="RgtA/B/C-like"/>
</dbReference>
<dbReference type="RefSeq" id="WP_220589608.1">
    <property type="nucleotide sequence ID" value="NZ_RKLQ01000003.1"/>
</dbReference>
<feature type="transmembrane region" description="Helical" evidence="9">
    <location>
        <begin position="386"/>
        <end position="412"/>
    </location>
</feature>
<dbReference type="Proteomes" id="UP000783863">
    <property type="component" value="Unassembled WGS sequence"/>
</dbReference>
<feature type="transmembrane region" description="Helical" evidence="9">
    <location>
        <begin position="841"/>
        <end position="861"/>
    </location>
</feature>
<feature type="transmembrane region" description="Helical" evidence="9">
    <location>
        <begin position="421"/>
        <end position="441"/>
    </location>
</feature>
<evidence type="ECO:0000256" key="8">
    <source>
        <dbReference type="SAM" id="MobiDB-lite"/>
    </source>
</evidence>
<feature type="transmembrane region" description="Helical" evidence="9">
    <location>
        <begin position="899"/>
        <end position="919"/>
    </location>
</feature>
<dbReference type="EMBL" id="RKLQ01000003">
    <property type="protein sequence ID" value="MBX0305374.1"/>
    <property type="molecule type" value="Genomic_DNA"/>
</dbReference>
<protein>
    <submittedName>
        <fullName evidence="11">Glycosyltransferase</fullName>
        <ecNumber evidence="11">2.4.-.-</ecNumber>
    </submittedName>
</protein>
<feature type="transmembrane region" description="Helical" evidence="9">
    <location>
        <begin position="624"/>
        <end position="645"/>
    </location>
</feature>
<dbReference type="SUPFAM" id="SSF53448">
    <property type="entry name" value="Nucleotide-diphospho-sugar transferases"/>
    <property type="match status" value="1"/>
</dbReference>
<dbReference type="Pfam" id="PF13231">
    <property type="entry name" value="PMT_2"/>
    <property type="match status" value="1"/>
</dbReference>
<evidence type="ECO:0000256" key="1">
    <source>
        <dbReference type="ARBA" id="ARBA00004651"/>
    </source>
</evidence>
<evidence type="ECO:0000256" key="3">
    <source>
        <dbReference type="ARBA" id="ARBA00022676"/>
    </source>
</evidence>
<feature type="transmembrane region" description="Helical" evidence="9">
    <location>
        <begin position="15"/>
        <end position="37"/>
    </location>
</feature>
<gene>
    <name evidence="11" type="ORF">EGD98_17070</name>
</gene>
<feature type="domain" description="Glycosyltransferase RgtA/B/C/D-like" evidence="10">
    <location>
        <begin position="604"/>
        <end position="761"/>
    </location>
</feature>
<evidence type="ECO:0000256" key="6">
    <source>
        <dbReference type="ARBA" id="ARBA00022989"/>
    </source>
</evidence>
<keyword evidence="2" id="KW-1003">Cell membrane</keyword>
<keyword evidence="12" id="KW-1185">Reference proteome</keyword>
<accession>A0A8J7YM80</accession>
<dbReference type="GO" id="GO:0016763">
    <property type="term" value="F:pentosyltransferase activity"/>
    <property type="evidence" value="ECO:0007669"/>
    <property type="project" value="TreeGrafter"/>
</dbReference>
<dbReference type="PANTHER" id="PTHR33908">
    <property type="entry name" value="MANNOSYLTRANSFERASE YKCB-RELATED"/>
    <property type="match status" value="1"/>
</dbReference>
<sequence length="1049" mass="114711">MDPIAALAESADPTMVLSGLAVFLAVVWTFTNLYNYYPVVRSIAAHLLTGTSTDDAAFLGTDRVEIIHEDAYPEIDVFIPAYQEHEVIHQAIRSIRDTDYIQEKINLTVLLEPDDEETIARVESLQEEVDLDLLLVPDEYPGSPNKPRALNYGYEQTDADIVGVIDAENVVAPDLFERVASAFVAEGRDYVQGTVDMANEDDGWKNLLFRAEYGYWYRFIVPAFKRLGFPIPLSGTTCFFGRETLKGVSEQRRERKGSPWSQEDEAWLSEHGLSGVTPWDPENVTEDFEVGLALWLTDENFGLVDSTTREESPQELGNWLKQRTRWQKGKLYTFLDFFRNPAGSSKERAHLLWQSFLPHVGPLNVLGIFLLIGIGSLIGFTPQNPIVAGMLLFTSVFFFAGLCSFGLGYWFVSTETGVKKLLGLSIVVLTVPFYWVFQWAADIRASKQILLGDLGWEKTVHENHGRFELLQDPTDAASDAANPAAEAASNTVAGGGTSTPAAAGGTSTATTAGGTSTPTATGGTSTPTGAGGSSTSAMAEDTSFGHSVKRAVQNHWLLFPVLLVAVALRAPNLNRSLWIDEIYSVSHRGSMSVGNLITTTSDPHPPLYYLTLKGWMTVFGQSEVAVRALSLLFGIASIGAVYLLGQRLYDRHAGLFAALLMTVSSFQIQYAQTARMYTMLVFFGTLSTYFFVREFDDHSVVNRLGYVAMTVGMLLTHVYGSFVVLGQLLYLGVRFANDWDFAQVKQWTVTQGIAGCLFAPWFAFVAAPSYLLGEGQETRWLSEPGLAKLRQVLLAYSGVPTNYPKYAVGSVSFQVGVLAASIFFMVFLWRLYAERGRGLPVSGSALSVALLAGLVGAPYVVSNLVIPLFEVRYMIFGFVAVALLVGKTIADIDYRPGQTVVLFVVLGLFLAMVPSYHAASPSEDWDQTAELIEGDLEEDSLIVYNPAYTKDAAEFYLSDDALSTADSAAVQPGRGPPDGLTNTTHEQVWVVNIRGENLGVTDRALSDSHTVERNDTVGNTAIRLIEYRKTGATTADGGTANATTEGNDD</sequence>
<evidence type="ECO:0000256" key="9">
    <source>
        <dbReference type="SAM" id="Phobius"/>
    </source>
</evidence>
<evidence type="ECO:0000256" key="2">
    <source>
        <dbReference type="ARBA" id="ARBA00022475"/>
    </source>
</evidence>
<feature type="transmembrane region" description="Helical" evidence="9">
    <location>
        <begin position="873"/>
        <end position="892"/>
    </location>
</feature>
<comment type="caution">
    <text evidence="11">The sequence shown here is derived from an EMBL/GenBank/DDBJ whole genome shotgun (WGS) entry which is preliminary data.</text>
</comment>
<evidence type="ECO:0000313" key="11">
    <source>
        <dbReference type="EMBL" id="MBX0305374.1"/>
    </source>
</evidence>
<feature type="transmembrane region" description="Helical" evidence="9">
    <location>
        <begin position="806"/>
        <end position="829"/>
    </location>
</feature>
<name>A0A8J7YM80_9EURY</name>
<dbReference type="Gene3D" id="3.90.550.10">
    <property type="entry name" value="Spore Coat Polysaccharide Biosynthesis Protein SpsA, Chain A"/>
    <property type="match status" value="1"/>
</dbReference>
<keyword evidence="7 9" id="KW-0472">Membrane</keyword>